<dbReference type="Pfam" id="PF08704">
    <property type="entry name" value="GCD14"/>
    <property type="match status" value="1"/>
</dbReference>
<dbReference type="EMBL" id="BHYM01000070">
    <property type="protein sequence ID" value="GCE43380.1"/>
    <property type="molecule type" value="Genomic_DNA"/>
</dbReference>
<sequence>MTMVGRETRPSGPFRVGDRVQLTDSKGRHYTVNLEAGKDFHTHRGGILHDDLIGTDEGSVVKSTNGTPYLALRPLLVDYVLSMPRGAQVIYPKDAAQIVHEGDVFPGARVLEAGAGSGALTCSLLRAVGPEGRVISYEVRDDHAEHAVRNVETFFGERPANWDLTIADVAEFDADAAGGQVDRVVLDMLAPWDALPAVSKALVPGGVLVVYVATVTQLSKVVEAMREQECWTEPRSWESIVRGWHVVGLAVRPEHRMQGHTAFLVSARRLAEGTVTPKPQRRSGKG</sequence>
<evidence type="ECO:0000256" key="7">
    <source>
        <dbReference type="ARBA" id="ARBA00066181"/>
    </source>
</evidence>
<evidence type="ECO:0000313" key="12">
    <source>
        <dbReference type="EMBL" id="GCE43380.1"/>
    </source>
</evidence>
<evidence type="ECO:0000256" key="5">
    <source>
        <dbReference type="ARBA" id="ARBA00022694"/>
    </source>
</evidence>
<protein>
    <recommendedName>
        <fullName evidence="8 9">tRNA (adenine(58)-N(1))-methyltransferase TrmI</fullName>
        <ecNumber evidence="1 9">2.1.1.220</ecNumber>
    </recommendedName>
</protein>
<dbReference type="GO" id="GO:0031515">
    <property type="term" value="C:tRNA (m1A) methyltransferase complex"/>
    <property type="evidence" value="ECO:0007669"/>
    <property type="project" value="UniProtKB-UniRule"/>
</dbReference>
<evidence type="ECO:0000256" key="8">
    <source>
        <dbReference type="ARBA" id="ARBA00069291"/>
    </source>
</evidence>
<keyword evidence="2 9" id="KW-0489">Methyltransferase</keyword>
<evidence type="ECO:0000256" key="2">
    <source>
        <dbReference type="ARBA" id="ARBA00022603"/>
    </source>
</evidence>
<evidence type="ECO:0000256" key="3">
    <source>
        <dbReference type="ARBA" id="ARBA00022679"/>
    </source>
</evidence>
<dbReference type="InterPro" id="IPR014816">
    <property type="entry name" value="tRNA_MeTrfase_Gcd14"/>
</dbReference>
<dbReference type="Gene3D" id="3.40.50.150">
    <property type="entry name" value="Vaccinia Virus protein VP39"/>
    <property type="match status" value="1"/>
</dbReference>
<keyword evidence="13" id="KW-1185">Reference proteome</keyword>
<keyword evidence="3 9" id="KW-0808">Transferase</keyword>
<evidence type="ECO:0000259" key="11">
    <source>
        <dbReference type="Pfam" id="PF08704"/>
    </source>
</evidence>
<feature type="binding site" evidence="10">
    <location>
        <position position="138"/>
    </location>
    <ligand>
        <name>S-adenosyl-L-methionine</name>
        <dbReference type="ChEBI" id="CHEBI:59789"/>
    </ligand>
</feature>
<feature type="binding site" evidence="10">
    <location>
        <position position="143"/>
    </location>
    <ligand>
        <name>S-adenosyl-L-methionine</name>
        <dbReference type="ChEBI" id="CHEBI:59789"/>
    </ligand>
</feature>
<dbReference type="Proteomes" id="UP000287519">
    <property type="component" value="Unassembled WGS sequence"/>
</dbReference>
<dbReference type="FunFam" id="3.40.50.150:FF:000019">
    <property type="entry name" value="tRNA (adenine(58)-N(1))-methyltransferase TrmI"/>
    <property type="match status" value="1"/>
</dbReference>
<accession>A0A402CID1</accession>
<reference evidence="12 13" key="1">
    <citation type="submission" date="2018-11" db="EMBL/GenBank/DDBJ databases">
        <title>Microbial catabolism of amino acid.</title>
        <authorList>
            <person name="Hibi M."/>
            <person name="Ogawa J."/>
        </authorList>
    </citation>
    <scope>NUCLEOTIDE SEQUENCE [LARGE SCALE GENOMIC DNA]</scope>
    <source>
        <strain evidence="12 13">C31-06</strain>
    </source>
</reference>
<gene>
    <name evidence="12" type="ORF">Rhow_007610</name>
</gene>
<comment type="similarity">
    <text evidence="9">Belongs to the class I-like SAM-binding methyltransferase superfamily. TRM61 family.</text>
</comment>
<dbReference type="EC" id="2.1.1.220" evidence="1 9"/>
<dbReference type="CDD" id="cd02440">
    <property type="entry name" value="AdoMet_MTases"/>
    <property type="match status" value="1"/>
</dbReference>
<organism evidence="12 13">
    <name type="scientific">Rhodococcus wratislaviensis</name>
    <name type="common">Tsukamurella wratislaviensis</name>
    <dbReference type="NCBI Taxonomy" id="44752"/>
    <lineage>
        <taxon>Bacteria</taxon>
        <taxon>Bacillati</taxon>
        <taxon>Actinomycetota</taxon>
        <taxon>Actinomycetes</taxon>
        <taxon>Mycobacteriales</taxon>
        <taxon>Nocardiaceae</taxon>
        <taxon>Rhodococcus</taxon>
    </lineage>
</organism>
<dbReference type="PANTHER" id="PTHR12133">
    <property type="entry name" value="TRNA (ADENINE(58)-N(1))-METHYLTRANSFERASE"/>
    <property type="match status" value="1"/>
</dbReference>
<evidence type="ECO:0000256" key="10">
    <source>
        <dbReference type="PIRSR" id="PIRSR017269-1"/>
    </source>
</evidence>
<dbReference type="InterPro" id="IPR049470">
    <property type="entry name" value="TRM61_C"/>
</dbReference>
<dbReference type="GO" id="GO:0160107">
    <property type="term" value="F:tRNA (adenine(58)-N1)-methyltransferase activity"/>
    <property type="evidence" value="ECO:0007669"/>
    <property type="project" value="UniProtKB-EC"/>
</dbReference>
<feature type="binding site" evidence="10">
    <location>
        <begin position="117"/>
        <end position="120"/>
    </location>
    <ligand>
        <name>S-adenosyl-L-methionine</name>
        <dbReference type="ChEBI" id="CHEBI:59789"/>
    </ligand>
</feature>
<keyword evidence="4 9" id="KW-0949">S-adenosyl-L-methionine</keyword>
<dbReference type="Pfam" id="PF14801">
    <property type="entry name" value="TrmI-like_N"/>
    <property type="match status" value="1"/>
</dbReference>
<comment type="function">
    <text evidence="6 9">Catalyzes the S-adenosyl-L-methionine-dependent formation of N(1)-methyladenine at position 58 (m1A58) in tRNA.</text>
</comment>
<comment type="subunit">
    <text evidence="7 9">Homotetramer composed of a dimer of dimers.</text>
</comment>
<name>A0A402CID1_RHOWR</name>
<dbReference type="SUPFAM" id="SSF53335">
    <property type="entry name" value="S-adenosyl-L-methionine-dependent methyltransferases"/>
    <property type="match status" value="1"/>
</dbReference>
<evidence type="ECO:0000256" key="6">
    <source>
        <dbReference type="ARBA" id="ARBA00056761"/>
    </source>
</evidence>
<dbReference type="PROSITE" id="PS51620">
    <property type="entry name" value="SAM_TRM61"/>
    <property type="match status" value="1"/>
</dbReference>
<feature type="binding site" evidence="10">
    <location>
        <position position="187"/>
    </location>
    <ligand>
        <name>S-adenosyl-L-methionine</name>
        <dbReference type="ChEBI" id="CHEBI:59789"/>
    </ligand>
</feature>
<comment type="catalytic activity">
    <reaction evidence="9">
        <text>adenosine(58) in tRNA + S-adenosyl-L-methionine = N(1)-methyladenosine(58) in tRNA + S-adenosyl-L-homocysteine + H(+)</text>
        <dbReference type="Rhea" id="RHEA:43152"/>
        <dbReference type="Rhea" id="RHEA-COMP:10365"/>
        <dbReference type="Rhea" id="RHEA-COMP:10366"/>
        <dbReference type="ChEBI" id="CHEBI:15378"/>
        <dbReference type="ChEBI" id="CHEBI:57856"/>
        <dbReference type="ChEBI" id="CHEBI:59789"/>
        <dbReference type="ChEBI" id="CHEBI:74411"/>
        <dbReference type="ChEBI" id="CHEBI:74491"/>
        <dbReference type="EC" id="2.1.1.220"/>
    </reaction>
</comment>
<dbReference type="InterPro" id="IPR029063">
    <property type="entry name" value="SAM-dependent_MTases_sf"/>
</dbReference>
<keyword evidence="5 9" id="KW-0819">tRNA processing</keyword>
<feature type="binding site" evidence="10">
    <location>
        <position position="168"/>
    </location>
    <ligand>
        <name>S-adenosyl-L-methionine</name>
        <dbReference type="ChEBI" id="CHEBI:59789"/>
    </ligand>
</feature>
<evidence type="ECO:0000313" key="13">
    <source>
        <dbReference type="Proteomes" id="UP000287519"/>
    </source>
</evidence>
<proteinExistence type="inferred from homology"/>
<dbReference type="GO" id="GO:0030488">
    <property type="term" value="P:tRNA methylation"/>
    <property type="evidence" value="ECO:0007669"/>
    <property type="project" value="InterPro"/>
</dbReference>
<evidence type="ECO:0000256" key="4">
    <source>
        <dbReference type="ARBA" id="ARBA00022691"/>
    </source>
</evidence>
<evidence type="ECO:0000256" key="9">
    <source>
        <dbReference type="PIRNR" id="PIRNR017269"/>
    </source>
</evidence>
<dbReference type="PIRSF" id="PIRSF017269">
    <property type="entry name" value="GCD14"/>
    <property type="match status" value="1"/>
</dbReference>
<evidence type="ECO:0000256" key="1">
    <source>
        <dbReference type="ARBA" id="ARBA00012796"/>
    </source>
</evidence>
<feature type="domain" description="tRNA (adenine(58)-N(1))-methyltransferase catalytic subunit TRM61 C-terminal" evidence="11">
    <location>
        <begin position="80"/>
        <end position="246"/>
    </location>
</feature>
<dbReference type="AlphaFoldDB" id="A0A402CID1"/>
<dbReference type="FunFam" id="3.10.330.20:FF:000001">
    <property type="entry name" value="tRNA (adenine(58)-N(1))-methyltransferase TrmI"/>
    <property type="match status" value="1"/>
</dbReference>
<dbReference type="Gene3D" id="3.10.330.20">
    <property type="match status" value="1"/>
</dbReference>
<comment type="caution">
    <text evidence="12">The sequence shown here is derived from an EMBL/GenBank/DDBJ whole genome shotgun (WGS) entry which is preliminary data.</text>
</comment>
<dbReference type="PANTHER" id="PTHR12133:SF1">
    <property type="entry name" value="TRNA (ADENINE(58)-N(1))-METHYLTRANSFERASE, MITOCHONDRIAL"/>
    <property type="match status" value="1"/>
</dbReference>